<proteinExistence type="predicted"/>
<accession>A0ABY1ZIT1</accession>
<evidence type="ECO:0000256" key="1">
    <source>
        <dbReference type="SAM" id="SignalP"/>
    </source>
</evidence>
<dbReference type="RefSeq" id="WP_131483078.1">
    <property type="nucleotide sequence ID" value="NZ_SJDL01000030.1"/>
</dbReference>
<evidence type="ECO:0000313" key="2">
    <source>
        <dbReference type="EMBL" id="TBW51573.1"/>
    </source>
</evidence>
<evidence type="ECO:0000313" key="3">
    <source>
        <dbReference type="Proteomes" id="UP000313645"/>
    </source>
</evidence>
<gene>
    <name evidence="2" type="ORF">EZI54_17015</name>
</gene>
<evidence type="ECO:0008006" key="4">
    <source>
        <dbReference type="Google" id="ProtNLM"/>
    </source>
</evidence>
<protein>
    <recommendedName>
        <fullName evidence="4">TIGR03016 family PEP-CTERM system-associated outer membrane protein</fullName>
    </recommendedName>
</protein>
<keyword evidence="1" id="KW-0732">Signal</keyword>
<feature type="chain" id="PRO_5047547113" description="TIGR03016 family PEP-CTERM system-associated outer membrane protein" evidence="1">
    <location>
        <begin position="23"/>
        <end position="420"/>
    </location>
</feature>
<sequence>MIRGLVILAGSLALGAAAVVHAEPVRLSIGADSRFSDNIKRSESGEKSDMENRVKLSISHRTDPGRCISDLNADLAYGIYANNTYDPEPYAFVDWLGRCQIAERFFWDVTNETRDVVQSNTEPNTPDNRSRRNIFSTGPRYVWSVTPVDTINVSAQYENIEFNEPEERDSEAGLGSAVWSHLFSELLTGGLSLSTEHREYDNKEKVDRNTATLFFSKDFAATTISGSLGGTWLKRRFFSTEQSFNGWVGDLRLERQINEASSFYVAASRQITDETSEFDFLFDGVTYTIEDTAAVEVSDVRGGYTRRFSDTSALNLNAVATRSDNLKTDSREGRVAFTADYRRPVTGQIDFTAGTRFAYIDNKDNDTQDEIIGVNVGLSCQLLSDLDLSGKIGHNRRNSDVASREYAENWVLVSLEYQIR</sequence>
<comment type="caution">
    <text evidence="2">The sequence shown here is derived from an EMBL/GenBank/DDBJ whole genome shotgun (WGS) entry which is preliminary data.</text>
</comment>
<reference evidence="2 3" key="1">
    <citation type="submission" date="2019-02" db="EMBL/GenBank/DDBJ databases">
        <title>Marinobacter halodurans sp. nov., a marine bacterium isolated from sea tidal flat.</title>
        <authorList>
            <person name="Yoo Y."/>
            <person name="Lee D.W."/>
            <person name="Kim B.S."/>
            <person name="Kim J.-J."/>
        </authorList>
    </citation>
    <scope>NUCLEOTIDE SEQUENCE [LARGE SCALE GENOMIC DNA]</scope>
    <source>
        <strain evidence="2 3">YJ-S3-2</strain>
    </source>
</reference>
<feature type="signal peptide" evidence="1">
    <location>
        <begin position="1"/>
        <end position="22"/>
    </location>
</feature>
<organism evidence="2 3">
    <name type="scientific">Marinobacter halodurans</name>
    <dbReference type="NCBI Taxonomy" id="2528979"/>
    <lineage>
        <taxon>Bacteria</taxon>
        <taxon>Pseudomonadati</taxon>
        <taxon>Pseudomonadota</taxon>
        <taxon>Gammaproteobacteria</taxon>
        <taxon>Pseudomonadales</taxon>
        <taxon>Marinobacteraceae</taxon>
        <taxon>Marinobacter</taxon>
    </lineage>
</organism>
<keyword evidence="3" id="KW-1185">Reference proteome</keyword>
<name>A0ABY1ZIT1_9GAMM</name>
<dbReference type="Proteomes" id="UP000313645">
    <property type="component" value="Unassembled WGS sequence"/>
</dbReference>
<dbReference type="EMBL" id="SJDL01000030">
    <property type="protein sequence ID" value="TBW51573.1"/>
    <property type="molecule type" value="Genomic_DNA"/>
</dbReference>